<accession>A0ABU1RRK1</accession>
<protein>
    <submittedName>
        <fullName evidence="7">F0F1-type ATP synthase assembly protein I</fullName>
    </submittedName>
</protein>
<dbReference type="RefSeq" id="WP_310092148.1">
    <property type="nucleotide sequence ID" value="NZ_JAVDTT010000002.1"/>
</dbReference>
<evidence type="ECO:0000313" key="8">
    <source>
        <dbReference type="Proteomes" id="UP001254759"/>
    </source>
</evidence>
<keyword evidence="3 6" id="KW-0812">Transmembrane</keyword>
<feature type="transmembrane region" description="Helical" evidence="6">
    <location>
        <begin position="50"/>
        <end position="72"/>
    </location>
</feature>
<proteinExistence type="predicted"/>
<reference evidence="7 8" key="1">
    <citation type="submission" date="2023-07" db="EMBL/GenBank/DDBJ databases">
        <title>Sorghum-associated microbial communities from plants grown in Nebraska, USA.</title>
        <authorList>
            <person name="Schachtman D."/>
        </authorList>
    </citation>
    <scope>NUCLEOTIDE SEQUENCE [LARGE SCALE GENOMIC DNA]</scope>
    <source>
        <strain evidence="7 8">BE107</strain>
    </source>
</reference>
<dbReference type="InterPro" id="IPR005598">
    <property type="entry name" value="ATP_synth_I"/>
</dbReference>
<feature type="transmembrane region" description="Helical" evidence="6">
    <location>
        <begin position="113"/>
        <end position="134"/>
    </location>
</feature>
<keyword evidence="8" id="KW-1185">Reference proteome</keyword>
<dbReference type="EMBL" id="JAVDTT010000002">
    <property type="protein sequence ID" value="MDR6841408.1"/>
    <property type="molecule type" value="Genomic_DNA"/>
</dbReference>
<evidence type="ECO:0000256" key="3">
    <source>
        <dbReference type="ARBA" id="ARBA00022692"/>
    </source>
</evidence>
<gene>
    <name evidence="7" type="ORF">J2W94_001693</name>
</gene>
<dbReference type="Proteomes" id="UP001254759">
    <property type="component" value="Unassembled WGS sequence"/>
</dbReference>
<feature type="transmembrane region" description="Helical" evidence="6">
    <location>
        <begin position="84"/>
        <end position="107"/>
    </location>
</feature>
<organism evidence="7 8">
    <name type="scientific">Pseudoxanthomonas sacheonensis</name>
    <dbReference type="NCBI Taxonomy" id="443615"/>
    <lineage>
        <taxon>Bacteria</taxon>
        <taxon>Pseudomonadati</taxon>
        <taxon>Pseudomonadota</taxon>
        <taxon>Gammaproteobacteria</taxon>
        <taxon>Lysobacterales</taxon>
        <taxon>Lysobacteraceae</taxon>
        <taxon>Pseudoxanthomonas</taxon>
    </lineage>
</organism>
<dbReference type="Pfam" id="PF03899">
    <property type="entry name" value="ATP-synt_I"/>
    <property type="match status" value="1"/>
</dbReference>
<sequence length="140" mass="14306">MALSLPTHRVSRVLNSAAAGRRLALRAVAYQMVAVVLVALVFLVQGWSASLAALLGGASVVLGGALAANVALGGGVVPARSAFLRLLLGTGLKWAVVITIFAMALGVGRLAPLPLLAGLAVALIAHPLVLNFSVRVERER</sequence>
<comment type="subcellular location">
    <subcellularLocation>
        <location evidence="1">Cell membrane</location>
        <topology evidence="1">Multi-pass membrane protein</topology>
    </subcellularLocation>
</comment>
<feature type="transmembrane region" description="Helical" evidence="6">
    <location>
        <begin position="23"/>
        <end position="44"/>
    </location>
</feature>
<keyword evidence="4 6" id="KW-1133">Transmembrane helix</keyword>
<evidence type="ECO:0000256" key="2">
    <source>
        <dbReference type="ARBA" id="ARBA00022475"/>
    </source>
</evidence>
<keyword evidence="2" id="KW-1003">Cell membrane</keyword>
<evidence type="ECO:0000256" key="1">
    <source>
        <dbReference type="ARBA" id="ARBA00004651"/>
    </source>
</evidence>
<evidence type="ECO:0000313" key="7">
    <source>
        <dbReference type="EMBL" id="MDR6841408.1"/>
    </source>
</evidence>
<name>A0ABU1RRK1_9GAMM</name>
<keyword evidence="5 6" id="KW-0472">Membrane</keyword>
<evidence type="ECO:0000256" key="4">
    <source>
        <dbReference type="ARBA" id="ARBA00022989"/>
    </source>
</evidence>
<evidence type="ECO:0000256" key="6">
    <source>
        <dbReference type="SAM" id="Phobius"/>
    </source>
</evidence>
<comment type="caution">
    <text evidence="7">The sequence shown here is derived from an EMBL/GenBank/DDBJ whole genome shotgun (WGS) entry which is preliminary data.</text>
</comment>
<evidence type="ECO:0000256" key="5">
    <source>
        <dbReference type="ARBA" id="ARBA00023136"/>
    </source>
</evidence>